<evidence type="ECO:0000313" key="3">
    <source>
        <dbReference type="Proteomes" id="UP000317990"/>
    </source>
</evidence>
<feature type="transmembrane region" description="Helical" evidence="1">
    <location>
        <begin position="16"/>
        <end position="35"/>
    </location>
</feature>
<keyword evidence="1" id="KW-0812">Transmembrane</keyword>
<feature type="transmembrane region" description="Helical" evidence="1">
    <location>
        <begin position="41"/>
        <end position="60"/>
    </location>
</feature>
<proteinExistence type="predicted"/>
<comment type="caution">
    <text evidence="2">The sequence shown here is derived from an EMBL/GenBank/DDBJ whole genome shotgun (WGS) entry which is preliminary data.</text>
</comment>
<reference evidence="2 3" key="1">
    <citation type="journal article" date="2019" name="mSystems">
        <title>Life at home and on the roam: Genomic adaptions reflect the dual lifestyle of an intracellular, facultative symbiont.</title>
        <authorList>
            <person name="Burgsdorf I."/>
        </authorList>
    </citation>
    <scope>NUCLEOTIDE SEQUENCE [LARGE SCALE GENOMIC DNA]</scope>
    <source>
        <strain evidence="2">277cV</strain>
    </source>
</reference>
<organism evidence="2 3">
    <name type="scientific">Aphanocapsa feldmannii 277cV</name>
    <dbReference type="NCBI Taxonomy" id="2507553"/>
    <lineage>
        <taxon>Bacteria</taxon>
        <taxon>Bacillati</taxon>
        <taxon>Cyanobacteriota</taxon>
        <taxon>Cyanophyceae</taxon>
        <taxon>Oscillatoriophycideae</taxon>
        <taxon>Chroococcales</taxon>
        <taxon>Microcystaceae</taxon>
        <taxon>Aphanocapsa</taxon>
    </lineage>
</organism>
<keyword evidence="1" id="KW-1133">Transmembrane helix</keyword>
<sequence length="65" mass="7205">MLRLLRRTFPNNRRDGSRMVSSAFAIACLGILVTVDGYPLVGMPIVVFAGSAAALWFSYYRGLKH</sequence>
<dbReference type="Proteomes" id="UP000317990">
    <property type="component" value="Unassembled WGS sequence"/>
</dbReference>
<accession>A0A524RR88</accession>
<evidence type="ECO:0000313" key="2">
    <source>
        <dbReference type="EMBL" id="TGG96822.1"/>
    </source>
</evidence>
<protein>
    <submittedName>
        <fullName evidence="2">Uncharacterized protein</fullName>
    </submittedName>
</protein>
<name>A0A524RR88_9CHRO</name>
<evidence type="ECO:0000256" key="1">
    <source>
        <dbReference type="SAM" id="Phobius"/>
    </source>
</evidence>
<dbReference type="EMBL" id="SRMO01000001">
    <property type="protein sequence ID" value="TGG96822.1"/>
    <property type="molecule type" value="Genomic_DNA"/>
</dbReference>
<dbReference type="AlphaFoldDB" id="A0A524RR88"/>
<gene>
    <name evidence="2" type="ORF">ERJ67_00240</name>
</gene>
<keyword evidence="1" id="KW-0472">Membrane</keyword>